<reference evidence="2" key="2">
    <citation type="submission" date="2015-07" db="EMBL/GenBank/DDBJ databases">
        <title>MeaNS - Measles Nucleotide Surveillance Program.</title>
        <authorList>
            <person name="Tran T."/>
            <person name="Druce J."/>
        </authorList>
    </citation>
    <scope>NUCLEOTIDE SEQUENCE</scope>
    <source>
        <strain evidence="2">DSM 9887</strain>
    </source>
</reference>
<dbReference type="EMBL" id="BJON01000031">
    <property type="protein sequence ID" value="GED72599.1"/>
    <property type="molecule type" value="Genomic_DNA"/>
</dbReference>
<dbReference type="RefSeq" id="WP_049739030.1">
    <property type="nucleotide sequence ID" value="NZ_BJON01000031.1"/>
</dbReference>
<evidence type="ECO:0000313" key="3">
    <source>
        <dbReference type="Proteomes" id="UP000036834"/>
    </source>
</evidence>
<organism evidence="2 3">
    <name type="scientific">Brevibacillus reuszeri</name>
    <dbReference type="NCBI Taxonomy" id="54915"/>
    <lineage>
        <taxon>Bacteria</taxon>
        <taxon>Bacillati</taxon>
        <taxon>Bacillota</taxon>
        <taxon>Bacilli</taxon>
        <taxon>Bacillales</taxon>
        <taxon>Paenibacillaceae</taxon>
        <taxon>Brevibacillus</taxon>
    </lineage>
</organism>
<gene>
    <name evidence="2" type="ORF">ADS79_14250</name>
    <name evidence="1" type="ORF">BRE01_63010</name>
</gene>
<dbReference type="AlphaFoldDB" id="A0A0K9YWC8"/>
<evidence type="ECO:0000313" key="4">
    <source>
        <dbReference type="Proteomes" id="UP000319578"/>
    </source>
</evidence>
<proteinExistence type="predicted"/>
<reference evidence="3" key="1">
    <citation type="submission" date="2015-07" db="EMBL/GenBank/DDBJ databases">
        <title>Genome sequencing project for genomic taxonomy and phylogenomics of Bacillus-like bacteria.</title>
        <authorList>
            <person name="Liu B."/>
            <person name="Wang J."/>
            <person name="Zhu Y."/>
            <person name="Liu G."/>
            <person name="Chen Q."/>
            <person name="Chen Z."/>
            <person name="Lan J."/>
            <person name="Che J."/>
            <person name="Ge C."/>
            <person name="Shi H."/>
            <person name="Pan Z."/>
            <person name="Liu X."/>
        </authorList>
    </citation>
    <scope>NUCLEOTIDE SEQUENCE [LARGE SCALE GENOMIC DNA]</scope>
    <source>
        <strain evidence="3">DSM 9887</strain>
    </source>
</reference>
<dbReference type="OrthoDB" id="2476311at2"/>
<keyword evidence="4" id="KW-1185">Reference proteome</keyword>
<protein>
    <submittedName>
        <fullName evidence="2">Uncharacterized protein</fullName>
    </submittedName>
</protein>
<name>A0A0K9YWC8_9BACL</name>
<dbReference type="PATRIC" id="fig|54915.3.peg.1879"/>
<evidence type="ECO:0000313" key="1">
    <source>
        <dbReference type="EMBL" id="GED72599.1"/>
    </source>
</evidence>
<sequence>MGSNLNVKLSRSIEMIELATKKMHEKRTGKKVKVSSNVVANGTIKLTVQAVDIDTDDELSAIMAAEYMLCEVYINDVLIQYNLPERRLDVDTFTLDWIEARENNGTYTVLGELVIGVNVELYKAFSDVANYQGDVVTFQTTSNEYITLDCVDCDIVWHRAKVA</sequence>
<comment type="caution">
    <text evidence="2">The sequence shown here is derived from an EMBL/GenBank/DDBJ whole genome shotgun (WGS) entry which is preliminary data.</text>
</comment>
<dbReference type="EMBL" id="LGIQ01000007">
    <property type="protein sequence ID" value="KNB72976.1"/>
    <property type="molecule type" value="Genomic_DNA"/>
</dbReference>
<reference evidence="1 4" key="3">
    <citation type="submission" date="2019-06" db="EMBL/GenBank/DDBJ databases">
        <title>Whole genome shotgun sequence of Brevibacillus reuszeri NBRC 15719.</title>
        <authorList>
            <person name="Hosoyama A."/>
            <person name="Uohara A."/>
            <person name="Ohji S."/>
            <person name="Ichikawa N."/>
        </authorList>
    </citation>
    <scope>NUCLEOTIDE SEQUENCE [LARGE SCALE GENOMIC DNA]</scope>
    <source>
        <strain evidence="1 4">NBRC 15719</strain>
    </source>
</reference>
<accession>A0A0K9YWC8</accession>
<evidence type="ECO:0000313" key="2">
    <source>
        <dbReference type="EMBL" id="KNB72976.1"/>
    </source>
</evidence>
<dbReference type="Proteomes" id="UP000036834">
    <property type="component" value="Unassembled WGS sequence"/>
</dbReference>
<dbReference type="Proteomes" id="UP000319578">
    <property type="component" value="Unassembled WGS sequence"/>
</dbReference>